<dbReference type="AlphaFoldDB" id="A0A4Q7NX08"/>
<organism evidence="2 3">
    <name type="scientific">Aquimarina brevivitae</name>
    <dbReference type="NCBI Taxonomy" id="323412"/>
    <lineage>
        <taxon>Bacteria</taxon>
        <taxon>Pseudomonadati</taxon>
        <taxon>Bacteroidota</taxon>
        <taxon>Flavobacteriia</taxon>
        <taxon>Flavobacteriales</taxon>
        <taxon>Flavobacteriaceae</taxon>
        <taxon>Aquimarina</taxon>
    </lineage>
</organism>
<sequence>MKQLFLWVVFLMVCSGIAQENFKIYYQETADGFLVVADNKEYAPVSAELNLKIANLTSSQGDKKIFVIPAQSKAYPITELTVIDRKKPIKFGFATTYNFGDHELKTYDQDYAYNLPFGTGETFWLTQGYNGSISHANEYALDFKMPIGTKIYAAREGIVVDVEESFSKRCTDQSCAKYNNYITIYHPDGTFAEYTHIKKGGAKVEVGDAISKGQFIGYSGDVGWATGPHLHFIVYTQQIKSMKTIPTKFRIGEGKEAVQLQEKEQYTRAY</sequence>
<dbReference type="CDD" id="cd12797">
    <property type="entry name" value="M23_peptidase"/>
    <property type="match status" value="1"/>
</dbReference>
<dbReference type="EMBL" id="SGXE01000005">
    <property type="protein sequence ID" value="RZS91883.1"/>
    <property type="molecule type" value="Genomic_DNA"/>
</dbReference>
<name>A0A4Q7NX08_9FLAO</name>
<proteinExistence type="predicted"/>
<dbReference type="OrthoDB" id="9809488at2"/>
<dbReference type="PANTHER" id="PTHR21666">
    <property type="entry name" value="PEPTIDASE-RELATED"/>
    <property type="match status" value="1"/>
</dbReference>
<dbReference type="Pfam" id="PF01551">
    <property type="entry name" value="Peptidase_M23"/>
    <property type="match status" value="1"/>
</dbReference>
<dbReference type="InterPro" id="IPR011055">
    <property type="entry name" value="Dup_hybrid_motif"/>
</dbReference>
<gene>
    <name evidence="2" type="ORF">EV197_2986</name>
</gene>
<dbReference type="SUPFAM" id="SSF51261">
    <property type="entry name" value="Duplicated hybrid motif"/>
    <property type="match status" value="1"/>
</dbReference>
<dbReference type="InterPro" id="IPR016047">
    <property type="entry name" value="M23ase_b-sheet_dom"/>
</dbReference>
<protein>
    <submittedName>
        <fullName evidence="2">Murein DD-endopeptidase MepM/ murein hydrolase activator NlpD</fullName>
    </submittedName>
</protein>
<dbReference type="RefSeq" id="WP_130287516.1">
    <property type="nucleotide sequence ID" value="NZ_SGXE01000005.1"/>
</dbReference>
<accession>A0A4Q7NX08</accession>
<evidence type="ECO:0000259" key="1">
    <source>
        <dbReference type="Pfam" id="PF01551"/>
    </source>
</evidence>
<reference evidence="2 3" key="1">
    <citation type="submission" date="2019-02" db="EMBL/GenBank/DDBJ databases">
        <title>Genomic Encyclopedia of Type Strains, Phase IV (KMG-IV): sequencing the most valuable type-strain genomes for metagenomic binning, comparative biology and taxonomic classification.</title>
        <authorList>
            <person name="Goeker M."/>
        </authorList>
    </citation>
    <scope>NUCLEOTIDE SEQUENCE [LARGE SCALE GENOMIC DNA]</scope>
    <source>
        <strain evidence="2 3">DSM 17196</strain>
    </source>
</reference>
<keyword evidence="3" id="KW-1185">Reference proteome</keyword>
<dbReference type="InterPro" id="IPR050570">
    <property type="entry name" value="Cell_wall_metabolism_enzyme"/>
</dbReference>
<comment type="caution">
    <text evidence="2">The sequence shown here is derived from an EMBL/GenBank/DDBJ whole genome shotgun (WGS) entry which is preliminary data.</text>
</comment>
<feature type="domain" description="M23ase beta-sheet core" evidence="1">
    <location>
        <begin position="139"/>
        <end position="238"/>
    </location>
</feature>
<dbReference type="Gene3D" id="2.70.70.10">
    <property type="entry name" value="Glucose Permease (Domain IIA)"/>
    <property type="match status" value="1"/>
</dbReference>
<evidence type="ECO:0000313" key="2">
    <source>
        <dbReference type="EMBL" id="RZS91883.1"/>
    </source>
</evidence>
<dbReference type="Proteomes" id="UP000292262">
    <property type="component" value="Unassembled WGS sequence"/>
</dbReference>
<dbReference type="PANTHER" id="PTHR21666:SF270">
    <property type="entry name" value="MUREIN HYDROLASE ACTIVATOR ENVC"/>
    <property type="match status" value="1"/>
</dbReference>
<keyword evidence="2" id="KW-0378">Hydrolase</keyword>
<evidence type="ECO:0000313" key="3">
    <source>
        <dbReference type="Proteomes" id="UP000292262"/>
    </source>
</evidence>
<dbReference type="GO" id="GO:0004222">
    <property type="term" value="F:metalloendopeptidase activity"/>
    <property type="evidence" value="ECO:0007669"/>
    <property type="project" value="TreeGrafter"/>
</dbReference>